<dbReference type="Gene3D" id="3.40.50.1820">
    <property type="entry name" value="alpha/beta hydrolase"/>
    <property type="match status" value="1"/>
</dbReference>
<accession>A0A7X0JMZ6</accession>
<evidence type="ECO:0000313" key="2">
    <source>
        <dbReference type="EMBL" id="MBB6510591.1"/>
    </source>
</evidence>
<dbReference type="Proteomes" id="UP000585437">
    <property type="component" value="Unassembled WGS sequence"/>
</dbReference>
<reference evidence="2 3" key="1">
    <citation type="submission" date="2020-08" db="EMBL/GenBank/DDBJ databases">
        <title>The Agave Microbiome: Exploring the role of microbial communities in plant adaptations to desert environments.</title>
        <authorList>
            <person name="Partida-Martinez L.P."/>
        </authorList>
    </citation>
    <scope>NUCLEOTIDE SEQUENCE [LARGE SCALE GENOMIC DNA]</scope>
    <source>
        <strain evidence="2 3">AS3.12</strain>
    </source>
</reference>
<feature type="signal peptide" evidence="1">
    <location>
        <begin position="1"/>
        <end position="23"/>
    </location>
</feature>
<evidence type="ECO:0000256" key="1">
    <source>
        <dbReference type="SAM" id="SignalP"/>
    </source>
</evidence>
<dbReference type="EMBL" id="JACHBU010000009">
    <property type="protein sequence ID" value="MBB6510591.1"/>
    <property type="molecule type" value="Genomic_DNA"/>
</dbReference>
<dbReference type="PROSITE" id="PS51257">
    <property type="entry name" value="PROKAR_LIPOPROTEIN"/>
    <property type="match status" value="1"/>
</dbReference>
<sequence length="535" mass="57765">MLRSSLLSATSILVALGGSCAIAQTAGKPIVNRDTPTPDCSARVNVDRNGELPGYVADWDGKKVCLPFTPTNQLLPLGASPDDFYIREFSDARVREKWVACKTDPACAHKALAAAKGFAKFEPRDTGTVDKKGAIDFDGMVDLARVRRPSYFGQAPYSEAIANADKGTSIVEFTVPRDSYEQRHLKLTGDIKLRGWYIRADGVTADDGQKIRGLVIMNNGGGSEFTAIDNTKTAPFTVDVTTGDYSPAKSDELTDEPGIRHWRGFLSDLNMAGFDILITDRRGNGISGGRNGFNTAEQANDMFRELEQLETGAGLRVLGPDGKLSQGGEAAKILRDGASFRDIPVVVGGYSRGSYAAQWFMHKNFVENCNYDVAEPSCAEPVGLSNVKGAILYGPNSAGLGYRLAGHDAVEGALRVDFNTTYYVDSVVPANVDKWPGLQIIKGTWDYVEGLEGSLDTYRRAKGLKDISVFLGPHILQTQSPENMKYVGQRMVAFATGAVLGKKEVAGATNPKDLKELVTSAPHVWELSTANSAEK</sequence>
<feature type="chain" id="PRO_5031485086" evidence="1">
    <location>
        <begin position="24"/>
        <end position="535"/>
    </location>
</feature>
<dbReference type="RefSeq" id="WP_246454142.1">
    <property type="nucleotide sequence ID" value="NZ_JACHBU010000009.1"/>
</dbReference>
<keyword evidence="3" id="KW-1185">Reference proteome</keyword>
<organism evidence="2 3">
    <name type="scientific">Rhizobium soli</name>
    <dbReference type="NCBI Taxonomy" id="424798"/>
    <lineage>
        <taxon>Bacteria</taxon>
        <taxon>Pseudomonadati</taxon>
        <taxon>Pseudomonadota</taxon>
        <taxon>Alphaproteobacteria</taxon>
        <taxon>Hyphomicrobiales</taxon>
        <taxon>Rhizobiaceae</taxon>
        <taxon>Rhizobium/Agrobacterium group</taxon>
        <taxon>Rhizobium</taxon>
    </lineage>
</organism>
<keyword evidence="1" id="KW-0732">Signal</keyword>
<dbReference type="SUPFAM" id="SSF53474">
    <property type="entry name" value="alpha/beta-Hydrolases"/>
    <property type="match status" value="1"/>
</dbReference>
<evidence type="ECO:0000313" key="3">
    <source>
        <dbReference type="Proteomes" id="UP000585437"/>
    </source>
</evidence>
<proteinExistence type="predicted"/>
<name>A0A7X0JMZ6_9HYPH</name>
<gene>
    <name evidence="2" type="ORF">F4695_003982</name>
</gene>
<dbReference type="InterPro" id="IPR029058">
    <property type="entry name" value="AB_hydrolase_fold"/>
</dbReference>
<comment type="caution">
    <text evidence="2">The sequence shown here is derived from an EMBL/GenBank/DDBJ whole genome shotgun (WGS) entry which is preliminary data.</text>
</comment>
<protein>
    <submittedName>
        <fullName evidence="2">Pimeloyl-ACP methyl ester carboxylesterase</fullName>
    </submittedName>
</protein>
<dbReference type="AlphaFoldDB" id="A0A7X0JMZ6"/>